<evidence type="ECO:0000313" key="2">
    <source>
        <dbReference type="EMBL" id="MXQ97681.1"/>
    </source>
</evidence>
<proteinExistence type="predicted"/>
<accession>A0A6B0S7D3</accession>
<feature type="compositionally biased region" description="Low complexity" evidence="1">
    <location>
        <begin position="83"/>
        <end position="93"/>
    </location>
</feature>
<reference evidence="2" key="1">
    <citation type="submission" date="2019-10" db="EMBL/GenBank/DDBJ databases">
        <title>The sequence and de novo assembly of the wild yak genome.</title>
        <authorList>
            <person name="Liu Y."/>
        </authorList>
    </citation>
    <scope>NUCLEOTIDE SEQUENCE [LARGE SCALE GENOMIC DNA]</scope>
    <source>
        <strain evidence="2">WY2019</strain>
    </source>
</reference>
<dbReference type="AlphaFoldDB" id="A0A6B0S7D3"/>
<feature type="region of interest" description="Disordered" evidence="1">
    <location>
        <begin position="82"/>
        <end position="110"/>
    </location>
</feature>
<gene>
    <name evidence="2" type="ORF">E5288_WYG007416</name>
</gene>
<organism evidence="2 3">
    <name type="scientific">Bos mutus</name>
    <name type="common">wild yak</name>
    <dbReference type="NCBI Taxonomy" id="72004"/>
    <lineage>
        <taxon>Eukaryota</taxon>
        <taxon>Metazoa</taxon>
        <taxon>Chordata</taxon>
        <taxon>Craniata</taxon>
        <taxon>Vertebrata</taxon>
        <taxon>Euteleostomi</taxon>
        <taxon>Mammalia</taxon>
        <taxon>Eutheria</taxon>
        <taxon>Laurasiatheria</taxon>
        <taxon>Artiodactyla</taxon>
        <taxon>Ruminantia</taxon>
        <taxon>Pecora</taxon>
        <taxon>Bovidae</taxon>
        <taxon>Bovinae</taxon>
        <taxon>Bos</taxon>
    </lineage>
</organism>
<dbReference type="Proteomes" id="UP000322234">
    <property type="component" value="Unassembled WGS sequence"/>
</dbReference>
<dbReference type="EMBL" id="VBQZ03000199">
    <property type="protein sequence ID" value="MXQ97681.1"/>
    <property type="molecule type" value="Genomic_DNA"/>
</dbReference>
<evidence type="ECO:0000313" key="3">
    <source>
        <dbReference type="Proteomes" id="UP000322234"/>
    </source>
</evidence>
<name>A0A6B0S7D3_9CETA</name>
<comment type="caution">
    <text evidence="2">The sequence shown here is derived from an EMBL/GenBank/DDBJ whole genome shotgun (WGS) entry which is preliminary data.</text>
</comment>
<sequence>MSNRKSRTALGALPETPLSWLSSAASVQTRSVTSVTRQNLPKRLLVFSRPGARAGWRVRISAEPAETFRHSVPMAKEAQCWPEEAASRTSSEAELSETENVECFTSRRKH</sequence>
<protein>
    <submittedName>
        <fullName evidence="2">Uncharacterized protein</fullName>
    </submittedName>
</protein>
<evidence type="ECO:0000256" key="1">
    <source>
        <dbReference type="SAM" id="MobiDB-lite"/>
    </source>
</evidence>
<keyword evidence="3" id="KW-1185">Reference proteome</keyword>